<dbReference type="EMBL" id="CAJOAZ010000708">
    <property type="protein sequence ID" value="CAF3700561.1"/>
    <property type="molecule type" value="Genomic_DNA"/>
</dbReference>
<evidence type="ECO:0000313" key="5">
    <source>
        <dbReference type="Proteomes" id="UP000663845"/>
    </source>
</evidence>
<protein>
    <submittedName>
        <fullName evidence="1">Uncharacterized protein</fullName>
    </submittedName>
</protein>
<sequence length="71" mass="8290">MLEPNADEFLQSQNGCRIRKFDPSSYKWDEWKILFDTYLSMEGVTDDVRKLYLLILALGVQPFSGRSLRTS</sequence>
<evidence type="ECO:0000313" key="1">
    <source>
        <dbReference type="EMBL" id="CAF1358284.1"/>
    </source>
</evidence>
<dbReference type="Proteomes" id="UP000663891">
    <property type="component" value="Unassembled WGS sequence"/>
</dbReference>
<dbReference type="Proteomes" id="UP000663881">
    <property type="component" value="Unassembled WGS sequence"/>
</dbReference>
<dbReference type="OrthoDB" id="10028501at2759"/>
<proteinExistence type="predicted"/>
<organism evidence="1 5">
    <name type="scientific">Adineta steineri</name>
    <dbReference type="NCBI Taxonomy" id="433720"/>
    <lineage>
        <taxon>Eukaryota</taxon>
        <taxon>Metazoa</taxon>
        <taxon>Spiralia</taxon>
        <taxon>Gnathifera</taxon>
        <taxon>Rotifera</taxon>
        <taxon>Eurotatoria</taxon>
        <taxon>Bdelloidea</taxon>
        <taxon>Adinetida</taxon>
        <taxon>Adinetidae</taxon>
        <taxon>Adineta</taxon>
    </lineage>
</organism>
<comment type="caution">
    <text evidence="1">The sequence shown here is derived from an EMBL/GenBank/DDBJ whole genome shotgun (WGS) entry which is preliminary data.</text>
</comment>
<name>A0A815HQU5_9BILA</name>
<reference evidence="1" key="1">
    <citation type="submission" date="2021-02" db="EMBL/GenBank/DDBJ databases">
        <authorList>
            <person name="Nowell W R."/>
        </authorList>
    </citation>
    <scope>NUCLEOTIDE SEQUENCE</scope>
</reference>
<dbReference type="EMBL" id="CAJNON010000814">
    <property type="protein sequence ID" value="CAF1384450.1"/>
    <property type="molecule type" value="Genomic_DNA"/>
</dbReference>
<dbReference type="Proteomes" id="UP000663845">
    <property type="component" value="Unassembled WGS sequence"/>
</dbReference>
<gene>
    <name evidence="1" type="ORF">JYZ213_LOCUS35433</name>
    <name evidence="3" type="ORF">OKA104_LOCUS10730</name>
    <name evidence="4" type="ORF">OXD698_LOCUS12251</name>
    <name evidence="2" type="ORF">VCS650_LOCUS35591</name>
</gene>
<dbReference type="EMBL" id="CAJNOG010000788">
    <property type="protein sequence ID" value="CAF1358284.1"/>
    <property type="molecule type" value="Genomic_DNA"/>
</dbReference>
<evidence type="ECO:0000313" key="3">
    <source>
        <dbReference type="EMBL" id="CAF3675274.1"/>
    </source>
</evidence>
<evidence type="ECO:0000313" key="2">
    <source>
        <dbReference type="EMBL" id="CAF1384450.1"/>
    </source>
</evidence>
<dbReference type="AlphaFoldDB" id="A0A815HQU5"/>
<accession>A0A815HQU5</accession>
<evidence type="ECO:0000313" key="4">
    <source>
        <dbReference type="EMBL" id="CAF3700561.1"/>
    </source>
</evidence>
<dbReference type="Proteomes" id="UP000663844">
    <property type="component" value="Unassembled WGS sequence"/>
</dbReference>
<dbReference type="EMBL" id="CAJOAY010000482">
    <property type="protein sequence ID" value="CAF3675274.1"/>
    <property type="molecule type" value="Genomic_DNA"/>
</dbReference>